<dbReference type="Proteomes" id="UP000000390">
    <property type="component" value="Chromosome"/>
</dbReference>
<dbReference type="AlphaFoldDB" id="D8J761"/>
<organism evidence="4 6">
    <name type="scientific">Halalkalicoccus jeotgali (strain DSM 18796 / CECT 7217 / JCM 14584 / KCTC 4019 / B3)</name>
    <dbReference type="NCBI Taxonomy" id="795797"/>
    <lineage>
        <taxon>Archaea</taxon>
        <taxon>Methanobacteriati</taxon>
        <taxon>Methanobacteriota</taxon>
        <taxon>Stenosarchaea group</taxon>
        <taxon>Halobacteria</taxon>
        <taxon>Halobacteriales</taxon>
        <taxon>Halococcaceae</taxon>
        <taxon>Halalkalicoccus</taxon>
    </lineage>
</organism>
<dbReference type="eggNOG" id="arCOG11232">
    <property type="taxonomic scope" value="Archaea"/>
</dbReference>
<accession>D8J761</accession>
<keyword evidence="2" id="KW-0812">Transmembrane</keyword>
<dbReference type="PATRIC" id="fig|795797.18.peg.565"/>
<sequence>MSTDPTTTDSDTAADEAATEREPENDDTTTEATATTDDPNRESELSVPSVSTQQPQEIQLIGLLGLAIVAAGFWLLAEWIGLLGVAGIALTWYGLSSPYAVAIGHAMFLPVASRSLTVEPAVLVAEVGLITLLLAPAIDTGATERFIGAFLVSLLGLGGLAAGAYWWSDRLWIGAAVLIGALGVAGYGLYRYEQVSLGLIGTETESEAGQIGNESATTEDPI</sequence>
<name>D8J761_HALJB</name>
<gene>
    <name evidence="4" type="ordered locus">HacjB3_02815</name>
    <name evidence="5" type="ORF">C497_16507</name>
</gene>
<dbReference type="HOGENOM" id="CLU_1242996_0_0_2"/>
<evidence type="ECO:0000256" key="2">
    <source>
        <dbReference type="SAM" id="Phobius"/>
    </source>
</evidence>
<feature type="domain" description="DUF8163" evidence="3">
    <location>
        <begin position="44"/>
        <end position="205"/>
    </location>
</feature>
<feature type="transmembrane region" description="Helical" evidence="2">
    <location>
        <begin position="83"/>
        <end position="108"/>
    </location>
</feature>
<dbReference type="STRING" id="795797.HacjB3_02815"/>
<keyword evidence="2" id="KW-1133">Transmembrane helix</keyword>
<evidence type="ECO:0000313" key="6">
    <source>
        <dbReference type="Proteomes" id="UP000000390"/>
    </source>
</evidence>
<reference evidence="5 7" key="2">
    <citation type="journal article" date="2014" name="PLoS Genet.">
        <title>Phylogenetically driven sequencing of extremely halophilic archaea reveals strategies for static and dynamic osmo-response.</title>
        <authorList>
            <person name="Becker E.A."/>
            <person name="Seitzer P.M."/>
            <person name="Tritt A."/>
            <person name="Larsen D."/>
            <person name="Krusor M."/>
            <person name="Yao A.I."/>
            <person name="Wu D."/>
            <person name="Madern D."/>
            <person name="Eisen J.A."/>
            <person name="Darling A.E."/>
            <person name="Facciotti M.T."/>
        </authorList>
    </citation>
    <scope>NUCLEOTIDE SEQUENCE [LARGE SCALE GENOMIC DNA]</scope>
    <source>
        <strain evidence="5">B3</strain>
        <strain evidence="7">DSM 18796 / CECT 7217 / JCM 14584 / KCTC 4019 / B3</strain>
    </source>
</reference>
<proteinExistence type="predicted"/>
<dbReference type="Proteomes" id="UP000011645">
    <property type="component" value="Unassembled WGS sequence"/>
</dbReference>
<feature type="transmembrane region" description="Helical" evidence="2">
    <location>
        <begin position="120"/>
        <end position="139"/>
    </location>
</feature>
<reference evidence="4 6" key="1">
    <citation type="journal article" date="2010" name="J. Bacteriol.">
        <title>Complete genome sequence of Halalkalicoccus jeotgali B3(T), an extremely halophilic archaeon.</title>
        <authorList>
            <person name="Roh S.W."/>
            <person name="Nam Y.D."/>
            <person name="Nam S.H."/>
            <person name="Choi S.H."/>
            <person name="Park H.S."/>
            <person name="Bae J.W."/>
        </authorList>
    </citation>
    <scope>NUCLEOTIDE SEQUENCE [LARGE SCALE GENOMIC DNA]</scope>
    <source>
        <strain evidence="4">B3</strain>
        <strain evidence="6">DSM 18796 / CECT 7217 / JCM 14584 / KCTC 4019 / B3</strain>
    </source>
</reference>
<feature type="transmembrane region" description="Helical" evidence="2">
    <location>
        <begin position="146"/>
        <end position="166"/>
    </location>
</feature>
<protein>
    <recommendedName>
        <fullName evidence="3">DUF8163 domain-containing protein</fullName>
    </recommendedName>
</protein>
<feature type="region of interest" description="Disordered" evidence="1">
    <location>
        <begin position="1"/>
        <end position="51"/>
    </location>
</feature>
<dbReference type="RefSeq" id="WP_008418195.1">
    <property type="nucleotide sequence ID" value="NC_014297.1"/>
</dbReference>
<evidence type="ECO:0000313" key="5">
    <source>
        <dbReference type="EMBL" id="ELY34001.1"/>
    </source>
</evidence>
<dbReference type="KEGG" id="hje:HacjB3_02815"/>
<dbReference type="OrthoDB" id="385549at2157"/>
<keyword evidence="7" id="KW-1185">Reference proteome</keyword>
<dbReference type="GeneID" id="9418363"/>
<evidence type="ECO:0000313" key="4">
    <source>
        <dbReference type="EMBL" id="ADJ13956.1"/>
    </source>
</evidence>
<feature type="compositionally biased region" description="Low complexity" evidence="1">
    <location>
        <begin position="1"/>
        <end position="11"/>
    </location>
</feature>
<keyword evidence="2" id="KW-0472">Membrane</keyword>
<evidence type="ECO:0000313" key="7">
    <source>
        <dbReference type="Proteomes" id="UP000011645"/>
    </source>
</evidence>
<dbReference type="InterPro" id="IPR058477">
    <property type="entry name" value="DUF8163"/>
</dbReference>
<dbReference type="EMBL" id="AOHV01000042">
    <property type="protein sequence ID" value="ELY34001.1"/>
    <property type="molecule type" value="Genomic_DNA"/>
</dbReference>
<feature type="transmembrane region" description="Helical" evidence="2">
    <location>
        <begin position="172"/>
        <end position="190"/>
    </location>
</feature>
<evidence type="ECO:0000256" key="1">
    <source>
        <dbReference type="SAM" id="MobiDB-lite"/>
    </source>
</evidence>
<evidence type="ECO:0000259" key="3">
    <source>
        <dbReference type="Pfam" id="PF26496"/>
    </source>
</evidence>
<dbReference type="Pfam" id="PF26496">
    <property type="entry name" value="DUF8163"/>
    <property type="match status" value="1"/>
</dbReference>
<dbReference type="EMBL" id="CP002062">
    <property type="protein sequence ID" value="ADJ13956.1"/>
    <property type="molecule type" value="Genomic_DNA"/>
</dbReference>
<feature type="transmembrane region" description="Helical" evidence="2">
    <location>
        <begin position="58"/>
        <end position="76"/>
    </location>
</feature>